<accession>A0ABT5VMU8</accession>
<dbReference type="InterPro" id="IPR003806">
    <property type="entry name" value="ATP-grasp_PylC-type"/>
</dbReference>
<evidence type="ECO:0000256" key="6">
    <source>
        <dbReference type="SAM" id="Coils"/>
    </source>
</evidence>
<dbReference type="Gene3D" id="3.30.470.20">
    <property type="entry name" value="ATP-grasp fold, B domain"/>
    <property type="match status" value="2"/>
</dbReference>
<evidence type="ECO:0000259" key="7">
    <source>
        <dbReference type="PROSITE" id="PS50975"/>
    </source>
</evidence>
<evidence type="ECO:0000256" key="5">
    <source>
        <dbReference type="RuleBase" id="RU004168"/>
    </source>
</evidence>
<evidence type="ECO:0000313" key="9">
    <source>
        <dbReference type="EMBL" id="MDE5415813.1"/>
    </source>
</evidence>
<keyword evidence="10" id="KW-1185">Reference proteome</keyword>
<dbReference type="PANTHER" id="PTHR21621:SF0">
    <property type="entry name" value="BETA-CITRYLGLUTAMATE SYNTHASE B-RELATED"/>
    <property type="match status" value="1"/>
</dbReference>
<proteinExistence type="inferred from homology"/>
<reference evidence="9" key="1">
    <citation type="submission" date="2024-05" db="EMBL/GenBank/DDBJ databases">
        <title>Alkalihalobacillus sp. strain MEB203 novel alkaliphilic bacterium from Lonar Lake, India.</title>
        <authorList>
            <person name="Joshi A."/>
            <person name="Thite S."/>
            <person name="Mengade P."/>
        </authorList>
    </citation>
    <scope>NUCLEOTIDE SEQUENCE</scope>
    <source>
        <strain evidence="9">MEB 203</strain>
    </source>
</reference>
<dbReference type="Proteomes" id="UP001148125">
    <property type="component" value="Unassembled WGS sequence"/>
</dbReference>
<sequence>MSVLLEEKRKDECINSIDNNLECLDHFTKDVVLGVDKTKLCSFAVALEGWRRGLELKWYTKDAEEFKDFIVFGVNPPGRLFSLSSNERTHYFFRTRGDKVSNLAVEICADKDETKNWLERAGVPVPFGRRFDETSSDEEIILSAEMIGFPLVLKPTNGSLGEGVITNIRSAEELAESLVYVRQQLGYSNVIMEQFIPGEEYRVYVVDGKVIAAYNRIPSHVIGDGRHTIDQLIELKNEERKVNPRLASCLIEKDQEVKTYIKRFGYSYDSVPSAGEEVFLLEKSNVSSGGDPVDYTDKMPEVIKDVAIKAVNAIPGLIHGGVDIIVNGDIGVVIELNPTAQIGGSLFPVEGQARDIPKAIIDYYFPETVDSEKTSFYFDLKKVLQPLYSRIALEVKVSPPPSGKVYAKRFVLQGEFPELKYHMWLRKRVFEHGLNGYAKTLANGSLEIIIAGTDKDVIGEFKSVFAEPQDRAVIDKVEEYEWDRAVKIGFDITAIQYKVNLEKVLKQKNKEIEKLSKQLTKSEKVEQKLEKQLQRMQRSRVWRMTLPLRTCATTIKRLIRPRKPV</sequence>
<dbReference type="Gene3D" id="3.30.70.100">
    <property type="match status" value="1"/>
</dbReference>
<dbReference type="SUPFAM" id="SSF54975">
    <property type="entry name" value="Acylphosphatase/BLUF domain-like"/>
    <property type="match status" value="1"/>
</dbReference>
<dbReference type="RefSeq" id="WP_275120406.1">
    <property type="nucleotide sequence ID" value="NZ_JAOTPO010000021.1"/>
</dbReference>
<dbReference type="EMBL" id="JAOTPO010000021">
    <property type="protein sequence ID" value="MDE5415813.1"/>
    <property type="molecule type" value="Genomic_DNA"/>
</dbReference>
<evidence type="ECO:0000256" key="1">
    <source>
        <dbReference type="ARBA" id="ARBA00015991"/>
    </source>
</evidence>
<comment type="caution">
    <text evidence="9">The sequence shown here is derived from an EMBL/GenBank/DDBJ whole genome shotgun (WGS) entry which is preliminary data.</text>
</comment>
<evidence type="ECO:0000256" key="2">
    <source>
        <dbReference type="ARBA" id="ARBA00032904"/>
    </source>
</evidence>
<keyword evidence="3" id="KW-0067">ATP-binding</keyword>
<feature type="domain" description="ATP-grasp" evidence="7">
    <location>
        <begin position="115"/>
        <end position="365"/>
    </location>
</feature>
<feature type="coiled-coil region" evidence="6">
    <location>
        <begin position="498"/>
        <end position="539"/>
    </location>
</feature>
<evidence type="ECO:0000259" key="8">
    <source>
        <dbReference type="PROSITE" id="PS51160"/>
    </source>
</evidence>
<evidence type="ECO:0000256" key="4">
    <source>
        <dbReference type="PROSITE-ProRule" id="PRU00520"/>
    </source>
</evidence>
<name>A0ABT5VMU8_9BACI</name>
<dbReference type="PROSITE" id="PS51160">
    <property type="entry name" value="ACYLPHOSPHATASE_3"/>
    <property type="match status" value="1"/>
</dbReference>
<keyword evidence="3" id="KW-0547">Nucleotide-binding</keyword>
<evidence type="ECO:0000313" key="10">
    <source>
        <dbReference type="Proteomes" id="UP001148125"/>
    </source>
</evidence>
<dbReference type="InterPro" id="IPR001792">
    <property type="entry name" value="Acylphosphatase-like_dom"/>
</dbReference>
<dbReference type="SUPFAM" id="SSF56059">
    <property type="entry name" value="Glutathione synthetase ATP-binding domain-like"/>
    <property type="match status" value="1"/>
</dbReference>
<evidence type="ECO:0000256" key="3">
    <source>
        <dbReference type="PROSITE-ProRule" id="PRU00409"/>
    </source>
</evidence>
<dbReference type="InterPro" id="IPR036046">
    <property type="entry name" value="Acylphosphatase-like_dom_sf"/>
</dbReference>
<organism evidence="9 10">
    <name type="scientific">Alkalihalobacterium chitinilyticum</name>
    <dbReference type="NCBI Taxonomy" id="2980103"/>
    <lineage>
        <taxon>Bacteria</taxon>
        <taxon>Bacillati</taxon>
        <taxon>Bacillota</taxon>
        <taxon>Bacilli</taxon>
        <taxon>Bacillales</taxon>
        <taxon>Bacillaceae</taxon>
        <taxon>Alkalihalobacterium</taxon>
    </lineage>
</organism>
<dbReference type="InterPro" id="IPR011761">
    <property type="entry name" value="ATP-grasp"/>
</dbReference>
<keyword evidence="6" id="KW-0175">Coiled coil</keyword>
<dbReference type="PANTHER" id="PTHR21621">
    <property type="entry name" value="RIBOSOMAL PROTEIN S6 MODIFICATION PROTEIN"/>
    <property type="match status" value="1"/>
</dbReference>
<comment type="caution">
    <text evidence="4">Lacks conserved residue(s) required for the propagation of feature annotation.</text>
</comment>
<protein>
    <recommendedName>
        <fullName evidence="1">Acylphosphatase</fullName>
    </recommendedName>
    <alternativeName>
        <fullName evidence="2">Acylphosphate phosphohydrolase</fullName>
    </alternativeName>
</protein>
<comment type="similarity">
    <text evidence="5">Belongs to the acylphosphatase family.</text>
</comment>
<dbReference type="Pfam" id="PF00708">
    <property type="entry name" value="Acylphosphatase"/>
    <property type="match status" value="1"/>
</dbReference>
<dbReference type="PROSITE" id="PS50975">
    <property type="entry name" value="ATP_GRASP"/>
    <property type="match status" value="1"/>
</dbReference>
<dbReference type="Pfam" id="PF02655">
    <property type="entry name" value="ATP-grasp_3"/>
    <property type="match status" value="1"/>
</dbReference>
<feature type="domain" description="Acylphosphatase-like" evidence="8">
    <location>
        <begin position="407"/>
        <end position="494"/>
    </location>
</feature>
<gene>
    <name evidence="9" type="ORF">N7Z68_20910</name>
</gene>